<dbReference type="EMBL" id="JAUCBP010000011">
    <property type="protein sequence ID" value="MDM7861421.1"/>
    <property type="molecule type" value="Genomic_DNA"/>
</dbReference>
<name>A0ABT7SZ28_9ALTE</name>
<protein>
    <submittedName>
        <fullName evidence="3">DUF5610 domain-containing protein</fullName>
    </submittedName>
</protein>
<feature type="region of interest" description="Disordered" evidence="1">
    <location>
        <begin position="1"/>
        <end position="20"/>
    </location>
</feature>
<comment type="caution">
    <text evidence="3">The sequence shown here is derived from an EMBL/GenBank/DDBJ whole genome shotgun (WGS) entry which is preliminary data.</text>
</comment>
<feature type="compositionally biased region" description="Low complexity" evidence="1">
    <location>
        <begin position="224"/>
        <end position="235"/>
    </location>
</feature>
<feature type="region of interest" description="Disordered" evidence="1">
    <location>
        <begin position="224"/>
        <end position="251"/>
    </location>
</feature>
<evidence type="ECO:0000256" key="1">
    <source>
        <dbReference type="SAM" id="MobiDB-lite"/>
    </source>
</evidence>
<accession>A0ABT7SZ28</accession>
<keyword evidence="4" id="KW-1185">Reference proteome</keyword>
<dbReference type="RefSeq" id="WP_289365925.1">
    <property type="nucleotide sequence ID" value="NZ_JAUCBP010000011.1"/>
</dbReference>
<dbReference type="Pfam" id="PF18433">
    <property type="entry name" value="DUF5610"/>
    <property type="match status" value="1"/>
</dbReference>
<gene>
    <name evidence="3" type="ORF">QTP81_12540</name>
</gene>
<reference evidence="3 4" key="1">
    <citation type="submission" date="2023-06" db="EMBL/GenBank/DDBJ databases">
        <title>Alteromonas sp. ASW11-36 isolated from intertidal sand.</title>
        <authorList>
            <person name="Li Y."/>
        </authorList>
    </citation>
    <scope>NUCLEOTIDE SEQUENCE [LARGE SCALE GENOMIC DNA]</scope>
    <source>
        <strain evidence="3 4">ASW11-36</strain>
    </source>
</reference>
<proteinExistence type="predicted"/>
<sequence length="429" mass="46587">MNFGEIKAFHNEQPQQPKPSAALNKQLQAEGLKQAASFQANQAASVSSASVSVISSQTTVGLKIYSGSMQQNVAVNGERAKQATEFDTDKPATLFDFEKVAENVMRFVGGVIKGAANSGADQEQLNSLFEQAREGVAKGIKLAERDIGGLMNDEIAEGISNSRSLLDQQIGELENQLLGKPILDALTAEVAAVQSTSEQSGELLIRTRDGDEVRLTFNDLQQVSVTSQSVQTPQPLAADQQGGNESADTPTTTFAQSLNARTLQLSGYSVSVTGDIDDGELAAITDLISNANDLADTFYRGDMEAAFEQALKLGYNDEELVGFALQLNRLEQTEAVKAYGYVKNYSDTDEEANEQTKTVKPLAQYLERMLAVLEQSRQTLESNEDYNKIINGIVNEMTDVQVPDLVQAINRFHTFNQKLLDGLPKTEAE</sequence>
<dbReference type="InterPro" id="IPR041651">
    <property type="entry name" value="DUF5610"/>
</dbReference>
<evidence type="ECO:0000313" key="3">
    <source>
        <dbReference type="EMBL" id="MDM7861421.1"/>
    </source>
</evidence>
<feature type="domain" description="DUF5610" evidence="2">
    <location>
        <begin position="57"/>
        <end position="172"/>
    </location>
</feature>
<evidence type="ECO:0000259" key="2">
    <source>
        <dbReference type="Pfam" id="PF18433"/>
    </source>
</evidence>
<organism evidence="3 4">
    <name type="scientific">Alteromonas arenosi</name>
    <dbReference type="NCBI Taxonomy" id="3055817"/>
    <lineage>
        <taxon>Bacteria</taxon>
        <taxon>Pseudomonadati</taxon>
        <taxon>Pseudomonadota</taxon>
        <taxon>Gammaproteobacteria</taxon>
        <taxon>Alteromonadales</taxon>
        <taxon>Alteromonadaceae</taxon>
        <taxon>Alteromonas/Salinimonas group</taxon>
        <taxon>Alteromonas</taxon>
    </lineage>
</organism>
<evidence type="ECO:0000313" key="4">
    <source>
        <dbReference type="Proteomes" id="UP001234343"/>
    </source>
</evidence>
<feature type="compositionally biased region" description="Polar residues" evidence="1">
    <location>
        <begin position="241"/>
        <end position="251"/>
    </location>
</feature>
<dbReference type="Proteomes" id="UP001234343">
    <property type="component" value="Unassembled WGS sequence"/>
</dbReference>